<keyword evidence="1" id="KW-1133">Transmembrane helix</keyword>
<reference evidence="2 3" key="1">
    <citation type="submission" date="2018-02" db="EMBL/GenBank/DDBJ databases">
        <title>Subsurface microbial communities from deep shales in Ohio and West Virginia, USA.</title>
        <authorList>
            <person name="Wrighton K."/>
        </authorList>
    </citation>
    <scope>NUCLEOTIDE SEQUENCE [LARGE SCALE GENOMIC DNA]</scope>
    <source>
        <strain evidence="2 3">MARC-MIP3H16</strain>
    </source>
</reference>
<keyword evidence="1" id="KW-0472">Membrane</keyword>
<dbReference type="EMBL" id="PTIW01000003">
    <property type="protein sequence ID" value="PPK62431.1"/>
    <property type="molecule type" value="Genomic_DNA"/>
</dbReference>
<gene>
    <name evidence="2" type="ORF">B0F89_10323</name>
</gene>
<dbReference type="AlphaFoldDB" id="A0AB36ZX82"/>
<dbReference type="RefSeq" id="WP_265734224.1">
    <property type="nucleotide sequence ID" value="NZ_FUYO01000001.1"/>
</dbReference>
<name>A0AB36ZX82_9BACT</name>
<organism evidence="2 3">
    <name type="scientific">Malaciobacter marinus</name>
    <dbReference type="NCBI Taxonomy" id="505249"/>
    <lineage>
        <taxon>Bacteria</taxon>
        <taxon>Pseudomonadati</taxon>
        <taxon>Campylobacterota</taxon>
        <taxon>Epsilonproteobacteria</taxon>
        <taxon>Campylobacterales</taxon>
        <taxon>Arcobacteraceae</taxon>
        <taxon>Malaciobacter</taxon>
    </lineage>
</organism>
<sequence>MKKNYPKEGFLYKKNLKIHRNLWIPYTAALIISIGIIVIKGII</sequence>
<dbReference type="Proteomes" id="UP000239861">
    <property type="component" value="Unassembled WGS sequence"/>
</dbReference>
<protein>
    <submittedName>
        <fullName evidence="2">Uncharacterized protein</fullName>
    </submittedName>
</protein>
<proteinExistence type="predicted"/>
<keyword evidence="1" id="KW-0812">Transmembrane</keyword>
<evidence type="ECO:0000313" key="3">
    <source>
        <dbReference type="Proteomes" id="UP000239861"/>
    </source>
</evidence>
<accession>A0AB36ZX82</accession>
<evidence type="ECO:0000256" key="1">
    <source>
        <dbReference type="SAM" id="Phobius"/>
    </source>
</evidence>
<comment type="caution">
    <text evidence="2">The sequence shown here is derived from an EMBL/GenBank/DDBJ whole genome shotgun (WGS) entry which is preliminary data.</text>
</comment>
<evidence type="ECO:0000313" key="2">
    <source>
        <dbReference type="EMBL" id="PPK62431.1"/>
    </source>
</evidence>
<feature type="transmembrane region" description="Helical" evidence="1">
    <location>
        <begin position="21"/>
        <end position="42"/>
    </location>
</feature>